<sequence>ISHVIFKLARLDNKSALNISVFSSTNTQLDQSHVMSHKTNFQDRDNSAGGLAVPHDQKLRVHAPVTKTALEIYLLSVKYELRVVDKPGAWTEQLLLLASHTKTNQILIRCLQILAKPTHTPSPPLFAFHP</sequence>
<feature type="non-terminal residue" evidence="1">
    <location>
        <position position="1"/>
    </location>
</feature>
<evidence type="ECO:0000313" key="1">
    <source>
        <dbReference type="EMBL" id="KAL3310759.1"/>
    </source>
</evidence>
<name>A0ABD2PTW3_9PLAT</name>
<keyword evidence="2" id="KW-1185">Reference proteome</keyword>
<dbReference type="Proteomes" id="UP001626550">
    <property type="component" value="Unassembled WGS sequence"/>
</dbReference>
<protein>
    <submittedName>
        <fullName evidence="1">Uncharacterized protein</fullName>
    </submittedName>
</protein>
<dbReference type="EMBL" id="JBJKFK010002671">
    <property type="protein sequence ID" value="KAL3310759.1"/>
    <property type="molecule type" value="Genomic_DNA"/>
</dbReference>
<reference evidence="1 2" key="1">
    <citation type="submission" date="2024-11" db="EMBL/GenBank/DDBJ databases">
        <title>Adaptive evolution of stress response genes in parasites aligns with host niche diversity.</title>
        <authorList>
            <person name="Hahn C."/>
            <person name="Resl P."/>
        </authorList>
    </citation>
    <scope>NUCLEOTIDE SEQUENCE [LARGE SCALE GENOMIC DNA]</scope>
    <source>
        <strain evidence="1">EGGRZ-B1_66</strain>
        <tissue evidence="1">Body</tissue>
    </source>
</reference>
<feature type="non-terminal residue" evidence="1">
    <location>
        <position position="130"/>
    </location>
</feature>
<organism evidence="1 2">
    <name type="scientific">Cichlidogyrus casuarinus</name>
    <dbReference type="NCBI Taxonomy" id="1844966"/>
    <lineage>
        <taxon>Eukaryota</taxon>
        <taxon>Metazoa</taxon>
        <taxon>Spiralia</taxon>
        <taxon>Lophotrochozoa</taxon>
        <taxon>Platyhelminthes</taxon>
        <taxon>Monogenea</taxon>
        <taxon>Monopisthocotylea</taxon>
        <taxon>Dactylogyridea</taxon>
        <taxon>Ancyrocephalidae</taxon>
        <taxon>Cichlidogyrus</taxon>
    </lineage>
</organism>
<comment type="caution">
    <text evidence="1">The sequence shown here is derived from an EMBL/GenBank/DDBJ whole genome shotgun (WGS) entry which is preliminary data.</text>
</comment>
<accession>A0ABD2PTW3</accession>
<proteinExistence type="predicted"/>
<gene>
    <name evidence="1" type="ORF">Ciccas_010670</name>
</gene>
<evidence type="ECO:0000313" key="2">
    <source>
        <dbReference type="Proteomes" id="UP001626550"/>
    </source>
</evidence>
<dbReference type="AlphaFoldDB" id="A0ABD2PTW3"/>